<dbReference type="SUPFAM" id="SSF56112">
    <property type="entry name" value="Protein kinase-like (PK-like)"/>
    <property type="match status" value="1"/>
</dbReference>
<feature type="region of interest" description="Disordered" evidence="3">
    <location>
        <begin position="340"/>
        <end position="363"/>
    </location>
</feature>
<dbReference type="PANTHER" id="PTHR12149">
    <property type="entry name" value="FRUCTOSAMINE 3 KINASE-RELATED PROTEIN"/>
    <property type="match status" value="1"/>
</dbReference>
<dbReference type="Pfam" id="PF03881">
    <property type="entry name" value="Fructosamin_kin"/>
    <property type="match status" value="1"/>
</dbReference>
<dbReference type="InterPro" id="IPR016477">
    <property type="entry name" value="Fructo-/Ketosamine-3-kinase"/>
</dbReference>
<dbReference type="EMBL" id="JANPWZ010000014">
    <property type="protein sequence ID" value="KAJ3580322.1"/>
    <property type="molecule type" value="Genomic_DNA"/>
</dbReference>
<evidence type="ECO:0000313" key="5">
    <source>
        <dbReference type="Proteomes" id="UP001148614"/>
    </source>
</evidence>
<keyword evidence="5" id="KW-1185">Reference proteome</keyword>
<proteinExistence type="predicted"/>
<dbReference type="GO" id="GO:0102193">
    <property type="term" value="F:protein-ribulosamine 3-kinase activity"/>
    <property type="evidence" value="ECO:0007669"/>
    <property type="project" value="UniProtKB-EC"/>
</dbReference>
<organism evidence="4 5">
    <name type="scientific">Xylaria arbuscula</name>
    <dbReference type="NCBI Taxonomy" id="114810"/>
    <lineage>
        <taxon>Eukaryota</taxon>
        <taxon>Fungi</taxon>
        <taxon>Dikarya</taxon>
        <taxon>Ascomycota</taxon>
        <taxon>Pezizomycotina</taxon>
        <taxon>Sordariomycetes</taxon>
        <taxon>Xylariomycetidae</taxon>
        <taxon>Xylariales</taxon>
        <taxon>Xylariaceae</taxon>
        <taxon>Xylaria</taxon>
    </lineage>
</organism>
<dbReference type="InterPro" id="IPR011009">
    <property type="entry name" value="Kinase-like_dom_sf"/>
</dbReference>
<gene>
    <name evidence="4" type="ORF">NPX13_g233</name>
</gene>
<protein>
    <recommendedName>
        <fullName evidence="1">protein-ribulosamine 3-kinase</fullName>
        <ecNumber evidence="1">2.7.1.172</ecNumber>
    </recommendedName>
</protein>
<comment type="catalytic activity">
    <reaction evidence="2">
        <text>N(6)-D-ribulosyl-L-lysyl-[protein] + ATP = N(6)-(3-O-phospho-D-ribulosyl)-L-lysyl-[protein] + ADP + H(+)</text>
        <dbReference type="Rhea" id="RHEA:48432"/>
        <dbReference type="Rhea" id="RHEA-COMP:12103"/>
        <dbReference type="Rhea" id="RHEA-COMP:12104"/>
        <dbReference type="ChEBI" id="CHEBI:15378"/>
        <dbReference type="ChEBI" id="CHEBI:30616"/>
        <dbReference type="ChEBI" id="CHEBI:90418"/>
        <dbReference type="ChEBI" id="CHEBI:90420"/>
        <dbReference type="ChEBI" id="CHEBI:456216"/>
        <dbReference type="EC" id="2.7.1.172"/>
    </reaction>
    <physiologicalReaction direction="left-to-right" evidence="2">
        <dbReference type="Rhea" id="RHEA:48433"/>
    </physiologicalReaction>
</comment>
<accession>A0A9W8NPJ3</accession>
<dbReference type="AlphaFoldDB" id="A0A9W8NPJ3"/>
<dbReference type="EC" id="2.7.1.172" evidence="1"/>
<evidence type="ECO:0000256" key="2">
    <source>
        <dbReference type="ARBA" id="ARBA00048655"/>
    </source>
</evidence>
<evidence type="ECO:0000256" key="3">
    <source>
        <dbReference type="SAM" id="MobiDB-lite"/>
    </source>
</evidence>
<dbReference type="PANTHER" id="PTHR12149:SF8">
    <property type="entry name" value="PROTEIN-RIBULOSAMINE 3-KINASE"/>
    <property type="match status" value="1"/>
</dbReference>
<dbReference type="VEuPathDB" id="FungiDB:F4678DRAFT_475009"/>
<name>A0A9W8NPJ3_9PEZI</name>
<comment type="caution">
    <text evidence="4">The sequence shown here is derived from an EMBL/GenBank/DDBJ whole genome shotgun (WGS) entry which is preliminary data.</text>
</comment>
<reference evidence="4" key="1">
    <citation type="submission" date="2022-07" db="EMBL/GenBank/DDBJ databases">
        <title>Genome Sequence of Xylaria arbuscula.</title>
        <authorList>
            <person name="Buettner E."/>
        </authorList>
    </citation>
    <scope>NUCLEOTIDE SEQUENCE</scope>
    <source>
        <strain evidence="4">VT107</strain>
    </source>
</reference>
<dbReference type="Gene3D" id="3.90.1200.10">
    <property type="match status" value="1"/>
</dbReference>
<evidence type="ECO:0000256" key="1">
    <source>
        <dbReference type="ARBA" id="ARBA00011961"/>
    </source>
</evidence>
<evidence type="ECO:0000313" key="4">
    <source>
        <dbReference type="EMBL" id="KAJ3580322.1"/>
    </source>
</evidence>
<dbReference type="Proteomes" id="UP001148614">
    <property type="component" value="Unassembled WGS sequence"/>
</dbReference>
<sequence length="363" mass="41565">MITTLCSLRHPGDFHVDDNVLRQFPAKTQVLSSNRLFKSAWTVTARLHLRLPDGLEKQVFLKSATENHGRTLMEGEFNAMGELYKWAPDLVPQPLAFGKYAESDSETYFFLSQYIEMNEAMPNPNELCAKLARLHRKSQSPTGEFGFHITTCQGRVPQSVGWEKSWATFFTRLFHHVAQLDFEYNGHWENLEIVEKRLISDVVPRLLGPLETGGRSIKPSLIHADLWEGNTGTASKDGNVYIFDAAAFYAHNEMEIGNWRCHYNRIHGEEYTQAYLRHYGEPSEPRDEWEDSSILFTSISSIQSIISIKGQLCDKCEAYNDICYLIKKFAPFPNGVGPPKLEESEMAKLSDERDHTIDREHVD</sequence>